<proteinExistence type="predicted"/>
<keyword evidence="2" id="KW-0238">DNA-binding</keyword>
<dbReference type="Pfam" id="PF07729">
    <property type="entry name" value="FCD"/>
    <property type="match status" value="1"/>
</dbReference>
<evidence type="ECO:0000313" key="5">
    <source>
        <dbReference type="EMBL" id="SOD93582.1"/>
    </source>
</evidence>
<dbReference type="GO" id="GO:0003677">
    <property type="term" value="F:DNA binding"/>
    <property type="evidence" value="ECO:0007669"/>
    <property type="project" value="UniProtKB-KW"/>
</dbReference>
<keyword evidence="1" id="KW-0805">Transcription regulation</keyword>
<dbReference type="Proteomes" id="UP000219621">
    <property type="component" value="Unassembled WGS sequence"/>
</dbReference>
<evidence type="ECO:0000256" key="1">
    <source>
        <dbReference type="ARBA" id="ARBA00023015"/>
    </source>
</evidence>
<dbReference type="SUPFAM" id="SSF48008">
    <property type="entry name" value="GntR ligand-binding domain-like"/>
    <property type="match status" value="1"/>
</dbReference>
<dbReference type="OrthoDB" id="9809707at2"/>
<dbReference type="InterPro" id="IPR011711">
    <property type="entry name" value="GntR_C"/>
</dbReference>
<evidence type="ECO:0000256" key="3">
    <source>
        <dbReference type="ARBA" id="ARBA00023163"/>
    </source>
</evidence>
<keyword evidence="6" id="KW-1185">Reference proteome</keyword>
<keyword evidence="3" id="KW-0804">Transcription</keyword>
<dbReference type="Pfam" id="PF00392">
    <property type="entry name" value="GntR"/>
    <property type="match status" value="1"/>
</dbReference>
<name>A0A286GDL3_9PROT</name>
<sequence length="256" mass="29124">MAGVSLRRKHKLSDLIVEDVKRRIVSDRLKPGDRLPNEKDLIEQYGCAKGTVREALKGLEVEGLIVTKTGPTGGAYLTQPTVDHAARALRNFLHFQHLDGDQIYQLRILIEEEVAASVVGRLSENDFRALEDNIALCAHPPQDEEEQRTQRIAELEFHNMLAALCPNPLLAFLGRFLNDLLRDLVVLKKVYLPARGQFGEANLDYHRRLLDAYRREDEATVRRLMREHMCDAHDHLHALEGEVAKRFLLDGPPHGH</sequence>
<dbReference type="InterPro" id="IPR008920">
    <property type="entry name" value="TF_FadR/GntR_C"/>
</dbReference>
<dbReference type="InterPro" id="IPR000524">
    <property type="entry name" value="Tscrpt_reg_HTH_GntR"/>
</dbReference>
<feature type="domain" description="HTH gntR-type" evidence="4">
    <location>
        <begin position="10"/>
        <end position="80"/>
    </location>
</feature>
<dbReference type="PANTHER" id="PTHR43537">
    <property type="entry name" value="TRANSCRIPTIONAL REGULATOR, GNTR FAMILY"/>
    <property type="match status" value="1"/>
</dbReference>
<dbReference type="InterPro" id="IPR036390">
    <property type="entry name" value="WH_DNA-bd_sf"/>
</dbReference>
<dbReference type="InterPro" id="IPR036388">
    <property type="entry name" value="WH-like_DNA-bd_sf"/>
</dbReference>
<dbReference type="EMBL" id="OCNJ01000003">
    <property type="protein sequence ID" value="SOD93582.1"/>
    <property type="molecule type" value="Genomic_DNA"/>
</dbReference>
<dbReference type="AlphaFoldDB" id="A0A286GDL3"/>
<dbReference type="SUPFAM" id="SSF46785">
    <property type="entry name" value="Winged helix' DNA-binding domain"/>
    <property type="match status" value="1"/>
</dbReference>
<organism evidence="5 6">
    <name type="scientific">Caenispirillum bisanense</name>
    <dbReference type="NCBI Taxonomy" id="414052"/>
    <lineage>
        <taxon>Bacteria</taxon>
        <taxon>Pseudomonadati</taxon>
        <taxon>Pseudomonadota</taxon>
        <taxon>Alphaproteobacteria</taxon>
        <taxon>Rhodospirillales</taxon>
        <taxon>Novispirillaceae</taxon>
        <taxon>Caenispirillum</taxon>
    </lineage>
</organism>
<evidence type="ECO:0000313" key="6">
    <source>
        <dbReference type="Proteomes" id="UP000219621"/>
    </source>
</evidence>
<evidence type="ECO:0000256" key="2">
    <source>
        <dbReference type="ARBA" id="ARBA00023125"/>
    </source>
</evidence>
<dbReference type="Gene3D" id="1.10.10.10">
    <property type="entry name" value="Winged helix-like DNA-binding domain superfamily/Winged helix DNA-binding domain"/>
    <property type="match status" value="1"/>
</dbReference>
<gene>
    <name evidence="5" type="ORF">SAMN05421508_103118</name>
</gene>
<dbReference type="Gene3D" id="1.20.120.530">
    <property type="entry name" value="GntR ligand-binding domain-like"/>
    <property type="match status" value="1"/>
</dbReference>
<dbReference type="SMART" id="SM00345">
    <property type="entry name" value="HTH_GNTR"/>
    <property type="match status" value="1"/>
</dbReference>
<accession>A0A286GDL3</accession>
<dbReference type="GO" id="GO:0003700">
    <property type="term" value="F:DNA-binding transcription factor activity"/>
    <property type="evidence" value="ECO:0007669"/>
    <property type="project" value="InterPro"/>
</dbReference>
<dbReference type="CDD" id="cd07377">
    <property type="entry name" value="WHTH_GntR"/>
    <property type="match status" value="1"/>
</dbReference>
<dbReference type="PRINTS" id="PR00035">
    <property type="entry name" value="HTHGNTR"/>
</dbReference>
<reference evidence="5 6" key="1">
    <citation type="submission" date="2017-09" db="EMBL/GenBank/DDBJ databases">
        <authorList>
            <person name="Ehlers B."/>
            <person name="Leendertz F.H."/>
        </authorList>
    </citation>
    <scope>NUCLEOTIDE SEQUENCE [LARGE SCALE GENOMIC DNA]</scope>
    <source>
        <strain evidence="5 6">USBA 140</strain>
    </source>
</reference>
<dbReference type="PROSITE" id="PS50949">
    <property type="entry name" value="HTH_GNTR"/>
    <property type="match status" value="1"/>
</dbReference>
<dbReference type="SMART" id="SM00895">
    <property type="entry name" value="FCD"/>
    <property type="match status" value="1"/>
</dbReference>
<protein>
    <submittedName>
        <fullName evidence="5">Transcriptional regulator, GntR family</fullName>
    </submittedName>
</protein>
<dbReference type="PANTHER" id="PTHR43537:SF24">
    <property type="entry name" value="GLUCONATE OPERON TRANSCRIPTIONAL REPRESSOR"/>
    <property type="match status" value="1"/>
</dbReference>
<evidence type="ECO:0000259" key="4">
    <source>
        <dbReference type="PROSITE" id="PS50949"/>
    </source>
</evidence>